<name>A0A8S1TTR9_PAROT</name>
<dbReference type="EMBL" id="CAJJDP010000030">
    <property type="protein sequence ID" value="CAD8154952.1"/>
    <property type="molecule type" value="Genomic_DNA"/>
</dbReference>
<keyword evidence="2" id="KW-1185">Reference proteome</keyword>
<organism evidence="1 2">
    <name type="scientific">Paramecium octaurelia</name>
    <dbReference type="NCBI Taxonomy" id="43137"/>
    <lineage>
        <taxon>Eukaryota</taxon>
        <taxon>Sar</taxon>
        <taxon>Alveolata</taxon>
        <taxon>Ciliophora</taxon>
        <taxon>Intramacronucleata</taxon>
        <taxon>Oligohymenophorea</taxon>
        <taxon>Peniculida</taxon>
        <taxon>Parameciidae</taxon>
        <taxon>Paramecium</taxon>
    </lineage>
</organism>
<evidence type="ECO:0000313" key="2">
    <source>
        <dbReference type="Proteomes" id="UP000683925"/>
    </source>
</evidence>
<protein>
    <submittedName>
        <fullName evidence="1">Uncharacterized protein</fullName>
    </submittedName>
</protein>
<dbReference type="Proteomes" id="UP000683925">
    <property type="component" value="Unassembled WGS sequence"/>
</dbReference>
<gene>
    <name evidence="1" type="ORF">POCTA_138.1.T0300035</name>
</gene>
<reference evidence="1" key="1">
    <citation type="submission" date="2021-01" db="EMBL/GenBank/DDBJ databases">
        <authorList>
            <consortium name="Genoscope - CEA"/>
            <person name="William W."/>
        </authorList>
    </citation>
    <scope>NUCLEOTIDE SEQUENCE</scope>
</reference>
<sequence length="63" mass="7548">MIFISREFQNEFILNNILLLMQRITIENFYQLKLQQILLQFLPNQFTGVNSTNLIIDFDRGLL</sequence>
<dbReference type="AlphaFoldDB" id="A0A8S1TTR9"/>
<evidence type="ECO:0000313" key="1">
    <source>
        <dbReference type="EMBL" id="CAD8154952.1"/>
    </source>
</evidence>
<comment type="caution">
    <text evidence="1">The sequence shown here is derived from an EMBL/GenBank/DDBJ whole genome shotgun (WGS) entry which is preliminary data.</text>
</comment>
<proteinExistence type="predicted"/>
<accession>A0A8S1TTR9</accession>